<gene>
    <name evidence="2" type="ORF">SAMN05216366_12521</name>
</gene>
<feature type="signal peptide" evidence="1">
    <location>
        <begin position="1"/>
        <end position="24"/>
    </location>
</feature>
<dbReference type="Proteomes" id="UP000182412">
    <property type="component" value="Unassembled WGS sequence"/>
</dbReference>
<accession>A0A1H0TQ77</accession>
<evidence type="ECO:0000313" key="2">
    <source>
        <dbReference type="EMBL" id="SDP55935.1"/>
    </source>
</evidence>
<reference evidence="2 3" key="1">
    <citation type="submission" date="2016-10" db="EMBL/GenBank/DDBJ databases">
        <authorList>
            <person name="de Groot N.N."/>
        </authorList>
    </citation>
    <scope>NUCLEOTIDE SEQUENCE [LARGE SCALE GENOMIC DNA]</scope>
    <source>
        <strain evidence="2 3">S137</strain>
    </source>
</reference>
<sequence>MKKLAFFFSLLLCFCLFGTGTAEATREPAPFWVAQFPLQVESRMAPSQAVHDRLEKLVDCSMHIPLNGTLKAVRYIPERQCQTAWEAVRSEAGRKARLKELMRPLAEKLQADFVVIPILSGYEQYETMSWHRWGRRITHSYACVQIVGYDRLKDEAFSKTVSRSFDDEYSSQGDVSTLAYEAMDAALREAQVHDRIWEMKRRMVGPADH</sequence>
<feature type="chain" id="PRO_5010241711" evidence="1">
    <location>
        <begin position="25"/>
        <end position="209"/>
    </location>
</feature>
<proteinExistence type="predicted"/>
<name>A0A1H0TQ77_SELRU</name>
<dbReference type="EMBL" id="FNJQ01000025">
    <property type="protein sequence ID" value="SDP55935.1"/>
    <property type="molecule type" value="Genomic_DNA"/>
</dbReference>
<evidence type="ECO:0000313" key="3">
    <source>
        <dbReference type="Proteomes" id="UP000182412"/>
    </source>
</evidence>
<dbReference type="AlphaFoldDB" id="A0A1H0TQ77"/>
<keyword evidence="1" id="KW-0732">Signal</keyword>
<organism evidence="2 3">
    <name type="scientific">Selenomonas ruminantium</name>
    <dbReference type="NCBI Taxonomy" id="971"/>
    <lineage>
        <taxon>Bacteria</taxon>
        <taxon>Bacillati</taxon>
        <taxon>Bacillota</taxon>
        <taxon>Negativicutes</taxon>
        <taxon>Selenomonadales</taxon>
        <taxon>Selenomonadaceae</taxon>
        <taxon>Selenomonas</taxon>
    </lineage>
</organism>
<evidence type="ECO:0000256" key="1">
    <source>
        <dbReference type="SAM" id="SignalP"/>
    </source>
</evidence>
<protein>
    <submittedName>
        <fullName evidence="2">Uncharacterized protein</fullName>
    </submittedName>
</protein>